<feature type="compositionally biased region" description="Basic and acidic residues" evidence="1">
    <location>
        <begin position="99"/>
        <end position="108"/>
    </location>
</feature>
<evidence type="ECO:0000313" key="4">
    <source>
        <dbReference type="Proteomes" id="UP000675554"/>
    </source>
</evidence>
<name>A0A8T4ILX5_9ACTN</name>
<keyword evidence="2" id="KW-1133">Transmembrane helix</keyword>
<evidence type="ECO:0000313" key="3">
    <source>
        <dbReference type="EMBL" id="MBR7672302.1"/>
    </source>
</evidence>
<keyword evidence="2" id="KW-0472">Membrane</keyword>
<feature type="region of interest" description="Disordered" evidence="1">
    <location>
        <begin position="99"/>
        <end position="188"/>
    </location>
</feature>
<feature type="transmembrane region" description="Helical" evidence="2">
    <location>
        <begin position="28"/>
        <end position="47"/>
    </location>
</feature>
<dbReference type="AlphaFoldDB" id="A0A8T4ILX5"/>
<feature type="compositionally biased region" description="Low complexity" evidence="1">
    <location>
        <begin position="297"/>
        <end position="357"/>
    </location>
</feature>
<feature type="compositionally biased region" description="Gly residues" evidence="1">
    <location>
        <begin position="169"/>
        <end position="179"/>
    </location>
</feature>
<feature type="compositionally biased region" description="Basic and acidic residues" evidence="1">
    <location>
        <begin position="155"/>
        <end position="168"/>
    </location>
</feature>
<keyword evidence="4" id="KW-1185">Reference proteome</keyword>
<feature type="region of interest" description="Disordered" evidence="1">
    <location>
        <begin position="283"/>
        <end position="400"/>
    </location>
</feature>
<feature type="compositionally biased region" description="Low complexity" evidence="1">
    <location>
        <begin position="372"/>
        <end position="390"/>
    </location>
</feature>
<sequence>MCERRQVMDEKDKTGTADEEPKARRIELSFAQVAGSALAAVIAAVFAGKMGVYGTFLGAGVVSVVATTGGPIFQHFFRRTGEQIKDKTPVPPLVRQITVRERDGDREATTVMTVEDPGPYKDESEPVKEPLAPPGPPPDPGQAPGPDPGPGSDADPERTRLLRTDLGRTGHGATAGQGAEGAPVDDPTRQLRLGADRTQLLRTADVTRLTAAAPEAGEGTAETEAEPEEYTYATTHGTRWRGWKRTMLPAVLVFVLAIGGITLYELLSGGSVSGGKGTSISHVFGSGGSSDGDGDDGTTPTPGPSSSTGSGDDGSSTTDGDGTDPGTGSPSPDTGTGDGTSTTQEPTPTPSETTKGSGSDGTDGDTGRTTDPDTGTSGDTDQSTGDADGQSGTGSGSGSG</sequence>
<protein>
    <submittedName>
        <fullName evidence="3">Uncharacterized protein</fullName>
    </submittedName>
</protein>
<gene>
    <name evidence="3" type="ORF">KDA82_04510</name>
</gene>
<feature type="compositionally biased region" description="Pro residues" evidence="1">
    <location>
        <begin position="131"/>
        <end position="149"/>
    </location>
</feature>
<feature type="non-terminal residue" evidence="3">
    <location>
        <position position="400"/>
    </location>
</feature>
<feature type="region of interest" description="Disordered" evidence="1">
    <location>
        <begin position="1"/>
        <end position="20"/>
    </location>
</feature>
<dbReference type="Proteomes" id="UP000675554">
    <property type="component" value="Unassembled WGS sequence"/>
</dbReference>
<reference evidence="3" key="1">
    <citation type="submission" date="2021-04" db="EMBL/GenBank/DDBJ databases">
        <title>Sequencing of actinobacteria type strains.</title>
        <authorList>
            <person name="Nguyen G.-S."/>
            <person name="Wentzel A."/>
        </authorList>
    </citation>
    <scope>NUCLEOTIDE SEQUENCE</scope>
    <source>
        <strain evidence="3">DSM 42095</strain>
    </source>
</reference>
<evidence type="ECO:0000256" key="1">
    <source>
        <dbReference type="SAM" id="MobiDB-lite"/>
    </source>
</evidence>
<proteinExistence type="predicted"/>
<comment type="caution">
    <text evidence="3">The sequence shown here is derived from an EMBL/GenBank/DDBJ whole genome shotgun (WGS) entry which is preliminary data.</text>
</comment>
<keyword evidence="2" id="KW-0812">Transmembrane</keyword>
<feature type="transmembrane region" description="Helical" evidence="2">
    <location>
        <begin position="247"/>
        <end position="267"/>
    </location>
</feature>
<evidence type="ECO:0000256" key="2">
    <source>
        <dbReference type="SAM" id="Phobius"/>
    </source>
</evidence>
<feature type="compositionally biased region" description="Gly residues" evidence="1">
    <location>
        <begin position="391"/>
        <end position="400"/>
    </location>
</feature>
<dbReference type="EMBL" id="JAGSMN010000088">
    <property type="protein sequence ID" value="MBR7672302.1"/>
    <property type="molecule type" value="Genomic_DNA"/>
</dbReference>
<organism evidence="3 4">
    <name type="scientific">Streptomyces daliensis</name>
    <dbReference type="NCBI Taxonomy" id="299421"/>
    <lineage>
        <taxon>Bacteria</taxon>
        <taxon>Bacillati</taxon>
        <taxon>Actinomycetota</taxon>
        <taxon>Actinomycetes</taxon>
        <taxon>Kitasatosporales</taxon>
        <taxon>Streptomycetaceae</taxon>
        <taxon>Streptomyces</taxon>
    </lineage>
</organism>
<feature type="transmembrane region" description="Helical" evidence="2">
    <location>
        <begin position="53"/>
        <end position="77"/>
    </location>
</feature>
<accession>A0A8T4ILX5</accession>
<feature type="compositionally biased region" description="Basic and acidic residues" evidence="1">
    <location>
        <begin position="118"/>
        <end position="128"/>
    </location>
</feature>